<evidence type="ECO:0000313" key="2">
    <source>
        <dbReference type="Proteomes" id="UP000000814"/>
    </source>
</evidence>
<dbReference type="PIR" id="H97138">
    <property type="entry name" value="H97138"/>
</dbReference>
<protein>
    <submittedName>
        <fullName evidence="1">Uncharacterized protein</fullName>
    </submittedName>
</protein>
<accession>Q97HS1</accession>
<gene>
    <name evidence="1" type="ordered locus">CA_C1937</name>
</gene>
<organism evidence="1 2">
    <name type="scientific">Clostridium acetobutylicum (strain ATCC 824 / DSM 792 / JCM 1419 / IAM 19013 / LMG 5710 / NBRC 13948 / NRRL B-527 / VKM B-1787 / 2291 / W)</name>
    <dbReference type="NCBI Taxonomy" id="272562"/>
    <lineage>
        <taxon>Bacteria</taxon>
        <taxon>Bacillati</taxon>
        <taxon>Bacillota</taxon>
        <taxon>Clostridia</taxon>
        <taxon>Eubacteriales</taxon>
        <taxon>Clostridiaceae</taxon>
        <taxon>Clostridium</taxon>
    </lineage>
</organism>
<evidence type="ECO:0000313" key="1">
    <source>
        <dbReference type="EMBL" id="AAK79899.1"/>
    </source>
</evidence>
<dbReference type="STRING" id="272562.CA_C1937"/>
<dbReference type="PATRIC" id="fig|272562.8.peg.2141"/>
<keyword evidence="2" id="KW-1185">Reference proteome</keyword>
<dbReference type="HOGENOM" id="CLU_3197863_0_0_9"/>
<reference evidence="1 2" key="1">
    <citation type="journal article" date="2001" name="J. Bacteriol.">
        <title>Genome sequence and comparative analysis of the solvent-producing bacterium Clostridium acetobutylicum.</title>
        <authorList>
            <person name="Nolling J."/>
            <person name="Breton G."/>
            <person name="Omelchenko M.V."/>
            <person name="Makarova K.S."/>
            <person name="Zeng Q."/>
            <person name="Gibson R."/>
            <person name="Lee H.M."/>
            <person name="Dubois J."/>
            <person name="Qiu D."/>
            <person name="Hitti J."/>
            <person name="Wolf Y.I."/>
            <person name="Tatusov R.L."/>
            <person name="Sabathe F."/>
            <person name="Doucette-Stamm L."/>
            <person name="Soucaille P."/>
            <person name="Daly M.J."/>
            <person name="Bennett G.N."/>
            <person name="Koonin E.V."/>
            <person name="Smith D.R."/>
        </authorList>
    </citation>
    <scope>NUCLEOTIDE SEQUENCE [LARGE SCALE GENOMIC DNA]</scope>
    <source>
        <strain evidence="2">ATCC 824 / DSM 792 / JCM 1419 / LMG 5710 / VKM B-1787</strain>
    </source>
</reference>
<dbReference type="KEGG" id="cac:CA_C1937"/>
<dbReference type="Proteomes" id="UP000000814">
    <property type="component" value="Chromosome"/>
</dbReference>
<sequence length="45" mass="5407">MKYYANILNGCTYKTSSLVWQKRFSERKNYMEISKETYEGLGDIF</sequence>
<proteinExistence type="predicted"/>
<dbReference type="EMBL" id="AE001437">
    <property type="protein sequence ID" value="AAK79899.1"/>
    <property type="molecule type" value="Genomic_DNA"/>
</dbReference>
<name>Q97HS1_CLOAB</name>
<dbReference type="AlphaFoldDB" id="Q97HS1"/>